<name>A0AAU2VRK9_9ACTN</name>
<dbReference type="EMBL" id="CP108313">
    <property type="protein sequence ID" value="WTW69990.1"/>
    <property type="molecule type" value="Genomic_DNA"/>
</dbReference>
<evidence type="ECO:0000313" key="1">
    <source>
        <dbReference type="EMBL" id="WTW69990.1"/>
    </source>
</evidence>
<dbReference type="SUPFAM" id="SSF47413">
    <property type="entry name" value="lambda repressor-like DNA-binding domains"/>
    <property type="match status" value="1"/>
</dbReference>
<dbReference type="InterPro" id="IPR010982">
    <property type="entry name" value="Lambda_DNA-bd_dom_sf"/>
</dbReference>
<dbReference type="Pfam" id="PF13560">
    <property type="entry name" value="HTH_31"/>
    <property type="match status" value="1"/>
</dbReference>
<organism evidence="1">
    <name type="scientific">Streptomyces sp. NBC_00008</name>
    <dbReference type="NCBI Taxonomy" id="2903610"/>
    <lineage>
        <taxon>Bacteria</taxon>
        <taxon>Bacillati</taxon>
        <taxon>Actinomycetota</taxon>
        <taxon>Actinomycetes</taxon>
        <taxon>Kitasatosporales</taxon>
        <taxon>Streptomycetaceae</taxon>
        <taxon>Streptomyces</taxon>
    </lineage>
</organism>
<gene>
    <name evidence="1" type="ORF">OG398_17765</name>
</gene>
<accession>A0AAU2VRK9</accession>
<proteinExistence type="predicted"/>
<dbReference type="AlphaFoldDB" id="A0AAU2VRK9"/>
<dbReference type="GO" id="GO:0003677">
    <property type="term" value="F:DNA binding"/>
    <property type="evidence" value="ECO:0007669"/>
    <property type="project" value="InterPro"/>
</dbReference>
<sequence length="51" mass="5564">MADGAAPDPYADPIAFGHRMQILRAKRGMSRPVVAGLLSMSPSWVKQVERP</sequence>
<protein>
    <submittedName>
        <fullName evidence="1">Helix-turn-helix domain-containing protein</fullName>
    </submittedName>
</protein>
<reference evidence="1" key="1">
    <citation type="submission" date="2022-10" db="EMBL/GenBank/DDBJ databases">
        <title>The complete genomes of actinobacterial strains from the NBC collection.</title>
        <authorList>
            <person name="Joergensen T.S."/>
            <person name="Alvarez Arevalo M."/>
            <person name="Sterndorff E.B."/>
            <person name="Faurdal D."/>
            <person name="Vuksanovic O."/>
            <person name="Mourched A.-S."/>
            <person name="Charusanti P."/>
            <person name="Shaw S."/>
            <person name="Blin K."/>
            <person name="Weber T."/>
        </authorList>
    </citation>
    <scope>NUCLEOTIDE SEQUENCE</scope>
    <source>
        <strain evidence="1">NBC_00008</strain>
    </source>
</reference>